<dbReference type="GO" id="GO:0006303">
    <property type="term" value="P:double-strand break repair via nonhomologous end joining"/>
    <property type="evidence" value="ECO:0007669"/>
    <property type="project" value="TreeGrafter"/>
</dbReference>
<evidence type="ECO:0000259" key="1">
    <source>
        <dbReference type="Pfam" id="PF03731"/>
    </source>
</evidence>
<proteinExistence type="predicted"/>
<name>A0AA38PR66_9AGAR</name>
<dbReference type="InterPro" id="IPR005161">
    <property type="entry name" value="Ku_N"/>
</dbReference>
<comment type="caution">
    <text evidence="2">The sequence shown here is derived from an EMBL/GenBank/DDBJ whole genome shotgun (WGS) entry which is preliminary data.</text>
</comment>
<evidence type="ECO:0000313" key="3">
    <source>
        <dbReference type="Proteomes" id="UP001163850"/>
    </source>
</evidence>
<evidence type="ECO:0000313" key="2">
    <source>
        <dbReference type="EMBL" id="KAJ3980222.1"/>
    </source>
</evidence>
<reference evidence="2" key="1">
    <citation type="submission" date="2022-08" db="EMBL/GenBank/DDBJ databases">
        <authorList>
            <consortium name="DOE Joint Genome Institute"/>
            <person name="Min B."/>
            <person name="Riley R."/>
            <person name="Sierra-Patev S."/>
            <person name="Naranjo-Ortiz M."/>
            <person name="Looney B."/>
            <person name="Konkel Z."/>
            <person name="Slot J.C."/>
            <person name="Sakamoto Y."/>
            <person name="Steenwyk J.L."/>
            <person name="Rokas A."/>
            <person name="Carro J."/>
            <person name="Camarero S."/>
            <person name="Ferreira P."/>
            <person name="Molpeceres G."/>
            <person name="Ruiz-Duenas F.J."/>
            <person name="Serrano A."/>
            <person name="Henrissat B."/>
            <person name="Drula E."/>
            <person name="Hughes K.W."/>
            <person name="Mata J.L."/>
            <person name="Ishikawa N.K."/>
            <person name="Vargas-Isla R."/>
            <person name="Ushijima S."/>
            <person name="Smith C.A."/>
            <person name="Ahrendt S."/>
            <person name="Andreopoulos W."/>
            <person name="He G."/>
            <person name="Labutti K."/>
            <person name="Lipzen A."/>
            <person name="Ng V."/>
            <person name="Sandor L."/>
            <person name="Barry K."/>
            <person name="Martinez A.T."/>
            <person name="Xiao Y."/>
            <person name="Gibbons J.G."/>
            <person name="Terashima K."/>
            <person name="Hibbett D.S."/>
            <person name="Grigoriev I.V."/>
        </authorList>
    </citation>
    <scope>NUCLEOTIDE SEQUENCE</scope>
    <source>
        <strain evidence="2">TFB7829</strain>
    </source>
</reference>
<protein>
    <recommendedName>
        <fullName evidence="1">Ku70/Ku80 N-terminal alpha/beta domain-containing protein</fullName>
    </recommendedName>
</protein>
<dbReference type="GO" id="GO:0000723">
    <property type="term" value="P:telomere maintenance"/>
    <property type="evidence" value="ECO:0007669"/>
    <property type="project" value="TreeGrafter"/>
</dbReference>
<accession>A0AA38PR66</accession>
<dbReference type="GO" id="GO:0003690">
    <property type="term" value="F:double-stranded DNA binding"/>
    <property type="evidence" value="ECO:0007669"/>
    <property type="project" value="TreeGrafter"/>
</dbReference>
<dbReference type="EMBL" id="MU802210">
    <property type="protein sequence ID" value="KAJ3980222.1"/>
    <property type="molecule type" value="Genomic_DNA"/>
</dbReference>
<dbReference type="PANTHER" id="PTHR12604:SF2">
    <property type="entry name" value="X-RAY REPAIR CROSS-COMPLEMENTING PROTEIN 6"/>
    <property type="match status" value="1"/>
</dbReference>
<feature type="domain" description="Ku70/Ku80 N-terminal alpha/beta" evidence="1">
    <location>
        <begin position="4"/>
        <end position="79"/>
    </location>
</feature>
<sequence length="176" mass="19624">RVAMGDVLTSCNWVIRGGAPKTAIKRVFLITDEDDPHPSSKQLRISAQKTLKDLAQVGVAVEPFFIQTEDNPSGLSKLYPVSHDDFLAESISVSRIEDLLSQMKFRESTERALFNIPFELSQGFAIGVKGSAHQSCHFVFSEHRWSYGLVTEQKKGGYKYFVDLGDRLEVAIAKMG</sequence>
<dbReference type="AlphaFoldDB" id="A0AA38PR66"/>
<dbReference type="Pfam" id="PF03731">
    <property type="entry name" value="Ku_N"/>
    <property type="match status" value="1"/>
</dbReference>
<organism evidence="2 3">
    <name type="scientific">Lentinula detonsa</name>
    <dbReference type="NCBI Taxonomy" id="2804962"/>
    <lineage>
        <taxon>Eukaryota</taxon>
        <taxon>Fungi</taxon>
        <taxon>Dikarya</taxon>
        <taxon>Basidiomycota</taxon>
        <taxon>Agaricomycotina</taxon>
        <taxon>Agaricomycetes</taxon>
        <taxon>Agaricomycetidae</taxon>
        <taxon>Agaricales</taxon>
        <taxon>Marasmiineae</taxon>
        <taxon>Omphalotaceae</taxon>
        <taxon>Lentinula</taxon>
    </lineage>
</organism>
<dbReference type="GO" id="GO:0043564">
    <property type="term" value="C:Ku70:Ku80 complex"/>
    <property type="evidence" value="ECO:0007669"/>
    <property type="project" value="TreeGrafter"/>
</dbReference>
<gene>
    <name evidence="2" type="ORF">F5890DRAFT_1420042</name>
</gene>
<dbReference type="Gene3D" id="3.40.50.410">
    <property type="entry name" value="von Willebrand factor, type A domain"/>
    <property type="match status" value="1"/>
</dbReference>
<dbReference type="Proteomes" id="UP001163850">
    <property type="component" value="Unassembled WGS sequence"/>
</dbReference>
<dbReference type="PANTHER" id="PTHR12604">
    <property type="entry name" value="KU AUTOANTIGEN DNA HELICASE"/>
    <property type="match status" value="1"/>
</dbReference>
<dbReference type="InterPro" id="IPR036465">
    <property type="entry name" value="vWFA_dom_sf"/>
</dbReference>
<dbReference type="GO" id="GO:0042162">
    <property type="term" value="F:telomeric DNA binding"/>
    <property type="evidence" value="ECO:0007669"/>
    <property type="project" value="TreeGrafter"/>
</dbReference>
<dbReference type="SUPFAM" id="SSF53300">
    <property type="entry name" value="vWA-like"/>
    <property type="match status" value="1"/>
</dbReference>
<feature type="non-terminal residue" evidence="2">
    <location>
        <position position="1"/>
    </location>
</feature>